<reference evidence="5" key="1">
    <citation type="submission" date="2018-12" db="EMBL/GenBank/DDBJ databases">
        <authorList>
            <person name="Yazar S."/>
        </authorList>
    </citation>
    <scope>NUCLEOTIDE SEQUENCE [LARGE SCALE GENOMIC DNA]</scope>
</reference>
<dbReference type="Pfam" id="PF00240">
    <property type="entry name" value="ubiquitin"/>
    <property type="match status" value="1"/>
</dbReference>
<dbReference type="OMA" id="LSAHFKC"/>
<dbReference type="STRING" id="29139.ENSVURP00010009063"/>
<dbReference type="PANTHER" id="PTHR10677">
    <property type="entry name" value="UBIQUILIN"/>
    <property type="match status" value="1"/>
</dbReference>
<dbReference type="GO" id="GO:0005829">
    <property type="term" value="C:cytosol"/>
    <property type="evidence" value="ECO:0007669"/>
    <property type="project" value="TreeGrafter"/>
</dbReference>
<dbReference type="GeneTree" id="ENSGT00940000163345"/>
<feature type="compositionally biased region" description="Low complexity" evidence="1">
    <location>
        <begin position="299"/>
        <end position="311"/>
    </location>
</feature>
<dbReference type="Gene3D" id="1.10.8.10">
    <property type="entry name" value="DNA helicase RuvA subunit, C-terminal domain"/>
    <property type="match status" value="1"/>
</dbReference>
<dbReference type="PROSITE" id="PS50030">
    <property type="entry name" value="UBA"/>
    <property type="match status" value="1"/>
</dbReference>
<evidence type="ECO:0000313" key="4">
    <source>
        <dbReference type="Ensembl" id="ENSVURP00010009063.1"/>
    </source>
</evidence>
<evidence type="ECO:0008006" key="6">
    <source>
        <dbReference type="Google" id="ProtNLM"/>
    </source>
</evidence>
<accession>A0A4X2KAZ7</accession>
<feature type="domain" description="UBA" evidence="2">
    <location>
        <begin position="509"/>
        <end position="554"/>
    </location>
</feature>
<feature type="domain" description="Ubiquitin-like" evidence="3">
    <location>
        <begin position="31"/>
        <end position="105"/>
    </location>
</feature>
<dbReference type="FunFam" id="1.10.8.10:FF:000079">
    <property type="entry name" value="Ubiquitin family protein"/>
    <property type="match status" value="1"/>
</dbReference>
<evidence type="ECO:0000256" key="1">
    <source>
        <dbReference type="SAM" id="MobiDB-lite"/>
    </source>
</evidence>
<dbReference type="CDD" id="cd14399">
    <property type="entry name" value="UBA_PLICs"/>
    <property type="match status" value="1"/>
</dbReference>
<dbReference type="CDD" id="cd01808">
    <property type="entry name" value="Ubl_PLICs"/>
    <property type="match status" value="1"/>
</dbReference>
<dbReference type="InterPro" id="IPR015940">
    <property type="entry name" value="UBA"/>
</dbReference>
<organism evidence="4 5">
    <name type="scientific">Vombatus ursinus</name>
    <name type="common">Common wombat</name>
    <dbReference type="NCBI Taxonomy" id="29139"/>
    <lineage>
        <taxon>Eukaryota</taxon>
        <taxon>Metazoa</taxon>
        <taxon>Chordata</taxon>
        <taxon>Craniata</taxon>
        <taxon>Vertebrata</taxon>
        <taxon>Euteleostomi</taxon>
        <taxon>Mammalia</taxon>
        <taxon>Metatheria</taxon>
        <taxon>Diprotodontia</taxon>
        <taxon>Vombatidae</taxon>
        <taxon>Vombatus</taxon>
    </lineage>
</organism>
<protein>
    <recommendedName>
        <fullName evidence="6">Ubiquilin like</fullName>
    </recommendedName>
</protein>
<dbReference type="InterPro" id="IPR015496">
    <property type="entry name" value="Ubiquilin"/>
</dbReference>
<dbReference type="InterPro" id="IPR000626">
    <property type="entry name" value="Ubiquitin-like_dom"/>
</dbReference>
<sequence>MQCNAIYINPNTDRPPGKYKSLGKDVSPSIIRVLVKTPNTQKEFVVSDDTTVSQFKESISAQFKCNVDQLVLVFVGRILKDQDTLYQRGILDGYTVHLVIKSKSGPPSQLSGPHAPAALDCPNRNTLPSVPQPHATHTPERMAQMLESPVIQQLLSNTELMRQLIMDHPEVQQLMKQNLEVGHILDNSEILWHTLDLARNPAMMQEMIQRPDMPRTPEGFWGNETNPGGDNALGRSYTDLPDSLFSGIQDPLRENLFSELMNGASSRGGTSRSNCPEKQDSTPLPHVMHSPSQGPPHSGPASPTPTSAAMASAPAAMFKGLGRAHSCSIQGIPALSGSESPEKNKIDKAFQNKVDDPQQQEEMHSETLFTGNMLQLLVQNLHLAAQMMLFMGSPQLYEQMRQQLPTILQQMQLSDLLLALANPKASQALLQIEQGLRMLSTEAPALRPWLTPYLWGLGRNAFTETAAAGAQGKETSVLPGRGKTETRYQPLAILQLLQALAGGYSQQMQPPEVRFRPQMERLRAMGFQNHNANLQALIATEGDTSAAVRRLKRSQAS</sequence>
<name>A0A4X2KAZ7_VOMUR</name>
<dbReference type="GO" id="GO:0006511">
    <property type="term" value="P:ubiquitin-dependent protein catabolic process"/>
    <property type="evidence" value="ECO:0007669"/>
    <property type="project" value="TreeGrafter"/>
</dbReference>
<dbReference type="PANTHER" id="PTHR10677:SF9">
    <property type="entry name" value="UBIQUILIN-LIKE PROTEIN"/>
    <property type="match status" value="1"/>
</dbReference>
<dbReference type="SUPFAM" id="SSF46934">
    <property type="entry name" value="UBA-like"/>
    <property type="match status" value="1"/>
</dbReference>
<dbReference type="Ensembl" id="ENSVURT00010010274.1">
    <property type="protein sequence ID" value="ENSVURP00010009063.1"/>
    <property type="gene ID" value="ENSVURG00010007011.1"/>
</dbReference>
<keyword evidence="5" id="KW-1185">Reference proteome</keyword>
<dbReference type="SUPFAM" id="SSF54236">
    <property type="entry name" value="Ubiquitin-like"/>
    <property type="match status" value="1"/>
</dbReference>
<proteinExistence type="predicted"/>
<dbReference type="AlphaFoldDB" id="A0A4X2KAZ7"/>
<reference evidence="4" key="3">
    <citation type="submission" date="2025-09" db="UniProtKB">
        <authorList>
            <consortium name="Ensembl"/>
        </authorList>
    </citation>
    <scope>IDENTIFICATION</scope>
</reference>
<dbReference type="FunFam" id="3.10.20.90:FF:000095">
    <property type="entry name" value="Ubiquilin 4"/>
    <property type="match status" value="1"/>
</dbReference>
<feature type="region of interest" description="Disordered" evidence="1">
    <location>
        <begin position="262"/>
        <end position="311"/>
    </location>
</feature>
<dbReference type="SMART" id="SM00213">
    <property type="entry name" value="UBQ"/>
    <property type="match status" value="1"/>
</dbReference>
<dbReference type="PROSITE" id="PS50053">
    <property type="entry name" value="UBIQUITIN_2"/>
    <property type="match status" value="1"/>
</dbReference>
<dbReference type="InterPro" id="IPR029071">
    <property type="entry name" value="Ubiquitin-like_domsf"/>
</dbReference>
<evidence type="ECO:0000259" key="2">
    <source>
        <dbReference type="PROSITE" id="PS50030"/>
    </source>
</evidence>
<dbReference type="InterPro" id="IPR009060">
    <property type="entry name" value="UBA-like_sf"/>
</dbReference>
<dbReference type="Proteomes" id="UP000314987">
    <property type="component" value="Unassembled WGS sequence"/>
</dbReference>
<feature type="compositionally biased region" description="Polar residues" evidence="1">
    <location>
        <begin position="263"/>
        <end position="274"/>
    </location>
</feature>
<dbReference type="GO" id="GO:0031593">
    <property type="term" value="F:polyubiquitin modification-dependent protein binding"/>
    <property type="evidence" value="ECO:0007669"/>
    <property type="project" value="TreeGrafter"/>
</dbReference>
<reference evidence="4" key="2">
    <citation type="submission" date="2025-08" db="UniProtKB">
        <authorList>
            <consortium name="Ensembl"/>
        </authorList>
    </citation>
    <scope>IDENTIFICATION</scope>
</reference>
<evidence type="ECO:0000259" key="3">
    <source>
        <dbReference type="PROSITE" id="PS50053"/>
    </source>
</evidence>
<dbReference type="Gene3D" id="3.10.20.90">
    <property type="entry name" value="Phosphatidylinositol 3-kinase Catalytic Subunit, Chain A, domain 1"/>
    <property type="match status" value="1"/>
</dbReference>
<dbReference type="Pfam" id="PF23195">
    <property type="entry name" value="UBQLN1"/>
    <property type="match status" value="1"/>
</dbReference>
<evidence type="ECO:0000313" key="5">
    <source>
        <dbReference type="Proteomes" id="UP000314987"/>
    </source>
</evidence>